<feature type="repeat" description="TNFR-Cys" evidence="1">
    <location>
        <begin position="39"/>
        <end position="77"/>
    </location>
</feature>
<evidence type="ECO:0000259" key="4">
    <source>
        <dbReference type="PROSITE" id="PS50050"/>
    </source>
</evidence>
<protein>
    <submittedName>
        <fullName evidence="5">TNFRSF3</fullName>
    </submittedName>
</protein>
<feature type="domain" description="TNFR-Cys" evidence="4">
    <location>
        <begin position="122"/>
        <end position="164"/>
    </location>
</feature>
<proteinExistence type="evidence at transcript level"/>
<dbReference type="PROSITE" id="PS00652">
    <property type="entry name" value="TNFR_NGFR_1"/>
    <property type="match status" value="1"/>
</dbReference>
<feature type="chain" id="PRO_5026051848" evidence="3">
    <location>
        <begin position="25"/>
        <end position="405"/>
    </location>
</feature>
<feature type="domain" description="TNFR-Cys" evidence="4">
    <location>
        <begin position="39"/>
        <end position="77"/>
    </location>
</feature>
<feature type="disulfide bond" evidence="1">
    <location>
        <begin position="59"/>
        <end position="77"/>
    </location>
</feature>
<dbReference type="Pfam" id="PF00020">
    <property type="entry name" value="TNFR_c6"/>
    <property type="match status" value="3"/>
</dbReference>
<dbReference type="InterPro" id="IPR052135">
    <property type="entry name" value="TNFRSF5"/>
</dbReference>
<accession>A0A6G6CWA0</accession>
<comment type="caution">
    <text evidence="1">Lacks conserved residue(s) required for the propagation of feature annotation.</text>
</comment>
<dbReference type="SMART" id="SM00208">
    <property type="entry name" value="TNFR"/>
    <property type="match status" value="4"/>
</dbReference>
<dbReference type="PANTHER" id="PTHR46875">
    <property type="entry name" value="TUMOR NECROSIS FACTOR RECEPTOR SUPERFAMILY MEMBER 5"/>
    <property type="match status" value="1"/>
</dbReference>
<dbReference type="EMBL" id="MN536227">
    <property type="protein sequence ID" value="QIE07170.1"/>
    <property type="molecule type" value="mRNA"/>
</dbReference>
<dbReference type="GO" id="GO:0002768">
    <property type="term" value="P:immune response-regulating cell surface receptor signaling pathway"/>
    <property type="evidence" value="ECO:0007669"/>
    <property type="project" value="TreeGrafter"/>
</dbReference>
<dbReference type="AlphaFoldDB" id="A0A6G6CWA0"/>
<feature type="repeat" description="TNFR-Cys" evidence="1">
    <location>
        <begin position="122"/>
        <end position="164"/>
    </location>
</feature>
<reference evidence="5" key="1">
    <citation type="submission" date="2019-10" db="EMBL/GenBank/DDBJ databases">
        <authorList>
            <person name="Heimroth R.D."/>
        </authorList>
    </citation>
    <scope>NUCLEOTIDE SEQUENCE</scope>
</reference>
<dbReference type="SUPFAM" id="SSF57586">
    <property type="entry name" value="TNF receptor-like"/>
    <property type="match status" value="3"/>
</dbReference>
<feature type="signal peptide" evidence="3">
    <location>
        <begin position="1"/>
        <end position="24"/>
    </location>
</feature>
<feature type="region of interest" description="Disordered" evidence="2">
    <location>
        <begin position="256"/>
        <end position="289"/>
    </location>
</feature>
<feature type="disulfide bond" evidence="1">
    <location>
        <begin position="80"/>
        <end position="95"/>
    </location>
</feature>
<feature type="repeat" description="TNFR-Cys" evidence="1">
    <location>
        <begin position="79"/>
        <end position="121"/>
    </location>
</feature>
<evidence type="ECO:0000256" key="3">
    <source>
        <dbReference type="SAM" id="SignalP"/>
    </source>
</evidence>
<feature type="disulfide bond" evidence="1">
    <location>
        <begin position="40"/>
        <end position="55"/>
    </location>
</feature>
<name>A0A6G6CWA0_LEPPA</name>
<feature type="region of interest" description="Disordered" evidence="2">
    <location>
        <begin position="330"/>
        <end position="378"/>
    </location>
</feature>
<feature type="domain" description="TNFR-Cys" evidence="4">
    <location>
        <begin position="79"/>
        <end position="121"/>
    </location>
</feature>
<evidence type="ECO:0000256" key="2">
    <source>
        <dbReference type="SAM" id="MobiDB-lite"/>
    </source>
</evidence>
<organism evidence="5">
    <name type="scientific">Lepidosiren paradoxus</name>
    <name type="common">South American lungfish</name>
    <dbReference type="NCBI Taxonomy" id="7883"/>
    <lineage>
        <taxon>Eukaryota</taxon>
        <taxon>Metazoa</taxon>
        <taxon>Chordata</taxon>
        <taxon>Craniata</taxon>
        <taxon>Vertebrata</taxon>
        <taxon>Euteleostomi</taxon>
        <taxon>Dipnomorpha</taxon>
        <taxon>Ceratodontiformes</taxon>
        <taxon>Lepidosirenoidei</taxon>
        <taxon>Lepidosirenidae</taxon>
        <taxon>Lepidosiren</taxon>
    </lineage>
</organism>
<evidence type="ECO:0000256" key="1">
    <source>
        <dbReference type="PROSITE-ProRule" id="PRU00206"/>
    </source>
</evidence>
<feature type="disulfide bond" evidence="1">
    <location>
        <begin position="146"/>
        <end position="164"/>
    </location>
</feature>
<dbReference type="InterPro" id="IPR001368">
    <property type="entry name" value="TNFR/NGFR_Cys_rich_reg"/>
</dbReference>
<dbReference type="Gene3D" id="2.10.50.10">
    <property type="entry name" value="Tumor Necrosis Factor Receptor, subunit A, domain 2"/>
    <property type="match status" value="3"/>
</dbReference>
<gene>
    <name evidence="5" type="primary">TNFRSF3</name>
</gene>
<keyword evidence="3" id="KW-0732">Signal</keyword>
<dbReference type="GO" id="GO:0035631">
    <property type="term" value="C:CD40 receptor complex"/>
    <property type="evidence" value="ECO:0007669"/>
    <property type="project" value="TreeGrafter"/>
</dbReference>
<dbReference type="PROSITE" id="PS50050">
    <property type="entry name" value="TNFR_NGFR_2"/>
    <property type="match status" value="3"/>
</dbReference>
<dbReference type="GO" id="GO:0009897">
    <property type="term" value="C:external side of plasma membrane"/>
    <property type="evidence" value="ECO:0007669"/>
    <property type="project" value="TreeGrafter"/>
</dbReference>
<evidence type="ECO:0000313" key="5">
    <source>
        <dbReference type="EMBL" id="QIE07170.1"/>
    </source>
</evidence>
<dbReference type="PANTHER" id="PTHR46875:SF2">
    <property type="entry name" value="TUMOR NECROSIS FACTOR RECEPTOR SUPERFAMILY MEMBER 5-LIKE ISOFORM X1"/>
    <property type="match status" value="1"/>
</dbReference>
<sequence length="405" mass="44500">MADAVKSHRCVVCLLHLIAIAVFSRPSMENLPYAAENGQCRNSLTEYYMSEIDICCQRCSPGQFAKVKCNAKKNTVCQECDHGTFTALYNYSPNCHICQTCDKEYGLLEKTPCLKEKDTECICKEGTYCETLSTNKCQHCEDYTPCSPGEEVEVPGTKTSDTKCKPCEDKFYNNKSSLTAKCLPHTRCQMYAQAGTKTHDAVCSSSVSSFTTLEVTTVESTLTATLPTPGNGMAENIKDNTNDDVQNVAYRPLMTPTDTTSNHSEHTPLFSNGHVKEESQPVGSPVSDCSSIPVPNQQVGSPSSFVANGGIVKIGGDVIIINRVGEIQSWKSPGKNPLYPVAVRPHCDDNSNDNDNLSHSEPQEDLQTPIQEEQRDPTEDTYVCIPQQECGKEHHLAVQEMSSHT</sequence>
<feature type="disulfide bond" evidence="1">
    <location>
        <begin position="56"/>
        <end position="69"/>
    </location>
</feature>
<keyword evidence="1" id="KW-1015">Disulfide bond</keyword>